<protein>
    <recommendedName>
        <fullName evidence="2">histidine kinase</fullName>
        <ecNumber evidence="2">2.7.13.3</ecNumber>
    </recommendedName>
</protein>
<keyword evidence="3" id="KW-0597">Phosphoprotein</keyword>
<dbReference type="InterPro" id="IPR036890">
    <property type="entry name" value="HATPase_C_sf"/>
</dbReference>
<dbReference type="PROSITE" id="PS50109">
    <property type="entry name" value="HIS_KIN"/>
    <property type="match status" value="1"/>
</dbReference>
<dbReference type="SMART" id="SM00387">
    <property type="entry name" value="HATPase_c"/>
    <property type="match status" value="1"/>
</dbReference>
<evidence type="ECO:0000256" key="3">
    <source>
        <dbReference type="ARBA" id="ARBA00022553"/>
    </source>
</evidence>
<dbReference type="InterPro" id="IPR005467">
    <property type="entry name" value="His_kinase_dom"/>
</dbReference>
<accession>A0AAE3R636</accession>
<dbReference type="CDD" id="cd00130">
    <property type="entry name" value="PAS"/>
    <property type="match status" value="3"/>
</dbReference>
<evidence type="ECO:0000256" key="1">
    <source>
        <dbReference type="ARBA" id="ARBA00000085"/>
    </source>
</evidence>
<dbReference type="CDD" id="cd00082">
    <property type="entry name" value="HisKA"/>
    <property type="match status" value="1"/>
</dbReference>
<evidence type="ECO:0000313" key="7">
    <source>
        <dbReference type="EMBL" id="MDJ1501367.1"/>
    </source>
</evidence>
<dbReference type="RefSeq" id="WP_314510853.1">
    <property type="nucleotide sequence ID" value="NZ_JASJOU010000003.1"/>
</dbReference>
<evidence type="ECO:0000256" key="2">
    <source>
        <dbReference type="ARBA" id="ARBA00012438"/>
    </source>
</evidence>
<dbReference type="PANTHER" id="PTHR43304:SF1">
    <property type="entry name" value="PAC DOMAIN-CONTAINING PROTEIN"/>
    <property type="match status" value="1"/>
</dbReference>
<sequence>MSIPSDINPLNTSEKKSIEKTNPLFTVSSDVVTSLTIQTESLFGFGSWQWIVETEQMVWSDGLIHLFGYGPETFGSNYKDISFFTEHLHPLDKERVISCLSEAKQLSAWIPLEVRILTFDGKQKWISIKGEISHIHSTPTWVCLIEDITSQVTSRQQEDNTVKRLRQQEKLFQRVEHNFHYGSLEWDLDTNEVVWSEGIMFLLGYTPETFGHNPCTPDLYLSHLSAEDVQKTKLMIEHYKTTQDFSPFEQRVITRDGEEKILAGEWSISSEERKVICLLHDITQEKQKDIQIEQQAWALENIFRNTPTSMCVLKIVYDEEKQISDLLYVYVSQTLQEQTRLAESELIGKSMLQLFPEVKNSQFWLAYQRVLITKESERFEDFYEFDGYRNWLEGQVAYLDDHHLLSSFTIINDLKQIQQALEHQSALFESVINNSPVCIVLYKALRDKSGKIIDFVHELSNPANSLITGKTEEELMRQSWLTHYPENKVNGFFDLFVSVVETGKIERKTFLYDAHGIKGWFDGSIVKQGDGILFTYQDITALTQQQQQIEQTNLELTRSNTELENFAYVASHDLQEPLRKVKSFSSLLVKEYSTLLQGNGQLYIQRMQMAVERMQTLINDLLEYSRVGRLEEGYQQVNLNELITKVWMPLKEEKENTGKLIEFTIDELPEIHAIPSQINQLFANLLGNAVKFSKPDEPLTIQIRKMPLIEEDRGNLRFVEQTEYIKIVVEDNGIGFEPENKERIFGLFQRLHGRSEYEGSGIGLAICKRIVENHKGFMYAEGEPGKGAQFIVLLPA</sequence>
<dbReference type="InterPro" id="IPR004358">
    <property type="entry name" value="Sig_transdc_His_kin-like_C"/>
</dbReference>
<comment type="catalytic activity">
    <reaction evidence="1">
        <text>ATP + protein L-histidine = ADP + protein N-phospho-L-histidine.</text>
        <dbReference type="EC" id="2.7.13.3"/>
    </reaction>
</comment>
<dbReference type="SMART" id="SM00388">
    <property type="entry name" value="HisKA"/>
    <property type="match status" value="1"/>
</dbReference>
<dbReference type="Gene3D" id="3.30.450.20">
    <property type="entry name" value="PAS domain"/>
    <property type="match status" value="4"/>
</dbReference>
<keyword evidence="5" id="KW-0418">Kinase</keyword>
<dbReference type="GO" id="GO:0005524">
    <property type="term" value="F:ATP binding"/>
    <property type="evidence" value="ECO:0007669"/>
    <property type="project" value="UniProtKB-KW"/>
</dbReference>
<dbReference type="Gene3D" id="3.30.565.10">
    <property type="entry name" value="Histidine kinase-like ATPase, C-terminal domain"/>
    <property type="match status" value="1"/>
</dbReference>
<dbReference type="FunFam" id="3.30.565.10:FF:000006">
    <property type="entry name" value="Sensor histidine kinase WalK"/>
    <property type="match status" value="1"/>
</dbReference>
<dbReference type="Gene3D" id="1.10.287.130">
    <property type="match status" value="1"/>
</dbReference>
<keyword evidence="4" id="KW-0808">Transferase</keyword>
<dbReference type="InterPro" id="IPR003594">
    <property type="entry name" value="HATPase_dom"/>
</dbReference>
<dbReference type="InterPro" id="IPR000014">
    <property type="entry name" value="PAS"/>
</dbReference>
<dbReference type="Pfam" id="PF00512">
    <property type="entry name" value="HisKA"/>
    <property type="match status" value="1"/>
</dbReference>
<dbReference type="Pfam" id="PF08447">
    <property type="entry name" value="PAS_3"/>
    <property type="match status" value="1"/>
</dbReference>
<dbReference type="InterPro" id="IPR035965">
    <property type="entry name" value="PAS-like_dom_sf"/>
</dbReference>
<dbReference type="SUPFAM" id="SSF55785">
    <property type="entry name" value="PYP-like sensor domain (PAS domain)"/>
    <property type="match status" value="4"/>
</dbReference>
<proteinExistence type="predicted"/>
<evidence type="ECO:0000256" key="5">
    <source>
        <dbReference type="ARBA" id="ARBA00022777"/>
    </source>
</evidence>
<dbReference type="InterPro" id="IPR013655">
    <property type="entry name" value="PAS_fold_3"/>
</dbReference>
<keyword evidence="7" id="KW-0547">Nucleotide-binding</keyword>
<dbReference type="SUPFAM" id="SSF47384">
    <property type="entry name" value="Homodimeric domain of signal transducing histidine kinase"/>
    <property type="match status" value="1"/>
</dbReference>
<dbReference type="InterPro" id="IPR003661">
    <property type="entry name" value="HisK_dim/P_dom"/>
</dbReference>
<dbReference type="Proteomes" id="UP001232063">
    <property type="component" value="Unassembled WGS sequence"/>
</dbReference>
<dbReference type="PANTHER" id="PTHR43304">
    <property type="entry name" value="PHYTOCHROME-LIKE PROTEIN CPH1"/>
    <property type="match status" value="1"/>
</dbReference>
<name>A0AAE3R636_9BACT</name>
<keyword evidence="7" id="KW-0067">ATP-binding</keyword>
<dbReference type="GO" id="GO:0000155">
    <property type="term" value="F:phosphorelay sensor kinase activity"/>
    <property type="evidence" value="ECO:0007669"/>
    <property type="project" value="InterPro"/>
</dbReference>
<dbReference type="InterPro" id="IPR036097">
    <property type="entry name" value="HisK_dim/P_sf"/>
</dbReference>
<evidence type="ECO:0000256" key="4">
    <source>
        <dbReference type="ARBA" id="ARBA00022679"/>
    </source>
</evidence>
<dbReference type="SUPFAM" id="SSF55874">
    <property type="entry name" value="ATPase domain of HSP90 chaperone/DNA topoisomerase II/histidine kinase"/>
    <property type="match status" value="1"/>
</dbReference>
<keyword evidence="8" id="KW-1185">Reference proteome</keyword>
<gene>
    <name evidence="7" type="ORF">QNI22_11950</name>
</gene>
<dbReference type="EC" id="2.7.13.3" evidence="2"/>
<feature type="domain" description="Histidine kinase" evidence="6">
    <location>
        <begin position="569"/>
        <end position="796"/>
    </location>
</feature>
<comment type="caution">
    <text evidence="7">The sequence shown here is derived from an EMBL/GenBank/DDBJ whole genome shotgun (WGS) entry which is preliminary data.</text>
</comment>
<dbReference type="AlphaFoldDB" id="A0AAE3R636"/>
<dbReference type="EMBL" id="JASJOU010000003">
    <property type="protein sequence ID" value="MDJ1501367.1"/>
    <property type="molecule type" value="Genomic_DNA"/>
</dbReference>
<dbReference type="InterPro" id="IPR052162">
    <property type="entry name" value="Sensor_kinase/Photoreceptor"/>
</dbReference>
<dbReference type="PRINTS" id="PR00344">
    <property type="entry name" value="BCTRLSENSOR"/>
</dbReference>
<evidence type="ECO:0000313" key="8">
    <source>
        <dbReference type="Proteomes" id="UP001232063"/>
    </source>
</evidence>
<organism evidence="7 8">
    <name type="scientific">Xanthocytophaga agilis</name>
    <dbReference type="NCBI Taxonomy" id="3048010"/>
    <lineage>
        <taxon>Bacteria</taxon>
        <taxon>Pseudomonadati</taxon>
        <taxon>Bacteroidota</taxon>
        <taxon>Cytophagia</taxon>
        <taxon>Cytophagales</taxon>
        <taxon>Rhodocytophagaceae</taxon>
        <taxon>Xanthocytophaga</taxon>
    </lineage>
</organism>
<dbReference type="Pfam" id="PF02518">
    <property type="entry name" value="HATPase_c"/>
    <property type="match status" value="1"/>
</dbReference>
<reference evidence="7" key="1">
    <citation type="submission" date="2023-05" db="EMBL/GenBank/DDBJ databases">
        <authorList>
            <person name="Zhang X."/>
        </authorList>
    </citation>
    <scope>NUCLEOTIDE SEQUENCE</scope>
    <source>
        <strain evidence="7">BD1B2-1</strain>
    </source>
</reference>
<evidence type="ECO:0000259" key="6">
    <source>
        <dbReference type="PROSITE" id="PS50109"/>
    </source>
</evidence>